<accession>A0ABP2IZ06</accession>
<dbReference type="EMBL" id="AEDQ01000029">
    <property type="protein sequence ID" value="EFL43887.1"/>
    <property type="molecule type" value="Genomic_DNA"/>
</dbReference>
<dbReference type="Proteomes" id="UP000004431">
    <property type="component" value="Unassembled WGS sequence"/>
</dbReference>
<sequence>MRAQPQAQCCVARFHARRVLYSSFELCSSLCAAVQRKLLAATGNLLIAIGDAPTR</sequence>
<gene>
    <name evidence="1" type="ORF">HMPREF9248_0555</name>
</gene>
<reference evidence="1 2" key="1">
    <citation type="submission" date="2010-08" db="EMBL/GenBank/DDBJ databases">
        <authorList>
            <person name="Durkin A.S."/>
            <person name="Madupu R."/>
            <person name="Torralba M."/>
            <person name="Gillis M."/>
            <person name="Methe B."/>
            <person name="Sutton G."/>
            <person name="Nelson K.E."/>
        </authorList>
    </citation>
    <scope>NUCLEOTIDE SEQUENCE [LARGE SCALE GENOMIC DNA]</scope>
    <source>
        <strain evidence="1 2">PB189-T1-4</strain>
    </source>
</reference>
<evidence type="ECO:0000313" key="2">
    <source>
        <dbReference type="Proteomes" id="UP000004431"/>
    </source>
</evidence>
<keyword evidence="2" id="KW-1185">Reference proteome</keyword>
<proteinExistence type="predicted"/>
<comment type="caution">
    <text evidence="1">The sequence shown here is derived from an EMBL/GenBank/DDBJ whole genome shotgun (WGS) entry which is preliminary data.</text>
</comment>
<protein>
    <submittedName>
        <fullName evidence="1">Uncharacterized protein</fullName>
    </submittedName>
</protein>
<organism evidence="1 2">
    <name type="scientific">Fannyhessea vaginae PB189-T1-4</name>
    <dbReference type="NCBI Taxonomy" id="866774"/>
    <lineage>
        <taxon>Bacteria</taxon>
        <taxon>Bacillati</taxon>
        <taxon>Actinomycetota</taxon>
        <taxon>Coriobacteriia</taxon>
        <taxon>Coriobacteriales</taxon>
        <taxon>Atopobiaceae</taxon>
        <taxon>Fannyhessea</taxon>
    </lineage>
</organism>
<evidence type="ECO:0000313" key="1">
    <source>
        <dbReference type="EMBL" id="EFL43887.1"/>
    </source>
</evidence>
<name>A0ABP2IZ06_9ACTN</name>